<dbReference type="InterPro" id="IPR036615">
    <property type="entry name" value="Mur_ligase_C_dom_sf"/>
</dbReference>
<keyword evidence="4" id="KW-0812">Transmembrane</keyword>
<reference evidence="7" key="1">
    <citation type="journal article" date="2013" name="PLoS ONE">
        <title>Metagenomic insights into the carbohydrate-active enzymes carried by the microorganisms adhering to solid digesta in the rumen of cows.</title>
        <authorList>
            <person name="Wang L."/>
            <person name="Hatem A."/>
            <person name="Catalyurek U.V."/>
            <person name="Morrison M."/>
            <person name="Yu Z."/>
        </authorList>
    </citation>
    <scope>NUCLEOTIDE SEQUENCE</scope>
</reference>
<dbReference type="GO" id="GO:0016881">
    <property type="term" value="F:acid-amino acid ligase activity"/>
    <property type="evidence" value="ECO:0007669"/>
    <property type="project" value="InterPro"/>
</dbReference>
<feature type="transmembrane region" description="Helical" evidence="4">
    <location>
        <begin position="144"/>
        <end position="171"/>
    </location>
</feature>
<keyword evidence="4" id="KW-1133">Transmembrane helix</keyword>
<keyword evidence="1" id="KW-0436">Ligase</keyword>
<dbReference type="PANTHER" id="PTHR43024">
    <property type="entry name" value="UDP-N-ACETYLMURAMOYL-TRIPEPTIDE--D-ALANYL-D-ALANINE LIGASE"/>
    <property type="match status" value="1"/>
</dbReference>
<evidence type="ECO:0000259" key="5">
    <source>
        <dbReference type="Pfam" id="PF02875"/>
    </source>
</evidence>
<feature type="transmembrane region" description="Helical" evidence="4">
    <location>
        <begin position="74"/>
        <end position="92"/>
    </location>
</feature>
<dbReference type="GO" id="GO:0005524">
    <property type="term" value="F:ATP binding"/>
    <property type="evidence" value="ECO:0007669"/>
    <property type="project" value="UniProtKB-KW"/>
</dbReference>
<dbReference type="InterPro" id="IPR004101">
    <property type="entry name" value="Mur_ligase_C"/>
</dbReference>
<evidence type="ECO:0000256" key="2">
    <source>
        <dbReference type="ARBA" id="ARBA00022741"/>
    </source>
</evidence>
<dbReference type="Pfam" id="PF02875">
    <property type="entry name" value="Mur_ligase_C"/>
    <property type="match status" value="1"/>
</dbReference>
<dbReference type="EMBL" id="KC246793">
    <property type="protein sequence ID" value="AHF24407.1"/>
    <property type="molecule type" value="Genomic_DNA"/>
</dbReference>
<dbReference type="InterPro" id="IPR036565">
    <property type="entry name" value="Mur-like_cat_sf"/>
</dbReference>
<dbReference type="SUPFAM" id="SSF53244">
    <property type="entry name" value="MurD-like peptide ligases, peptide-binding domain"/>
    <property type="match status" value="1"/>
</dbReference>
<dbReference type="Pfam" id="PF08245">
    <property type="entry name" value="Mur_ligase_M"/>
    <property type="match status" value="1"/>
</dbReference>
<feature type="domain" description="Mur ligase central" evidence="6">
    <location>
        <begin position="198"/>
        <end position="385"/>
    </location>
</feature>
<keyword evidence="3" id="KW-0067">ATP-binding</keyword>
<feature type="transmembrane region" description="Helical" evidence="4">
    <location>
        <begin position="113"/>
        <end position="132"/>
    </location>
</feature>
<evidence type="ECO:0000259" key="6">
    <source>
        <dbReference type="Pfam" id="PF08245"/>
    </source>
</evidence>
<dbReference type="Gene3D" id="3.40.1190.10">
    <property type="entry name" value="Mur-like, catalytic domain"/>
    <property type="match status" value="1"/>
</dbReference>
<evidence type="ECO:0000256" key="1">
    <source>
        <dbReference type="ARBA" id="ARBA00022598"/>
    </source>
</evidence>
<keyword evidence="2" id="KW-0547">Nucleotide-binding</keyword>
<name>W0FNN9_9BACT</name>
<evidence type="ECO:0000256" key="4">
    <source>
        <dbReference type="SAM" id="Phobius"/>
    </source>
</evidence>
<dbReference type="Gene3D" id="3.90.190.20">
    <property type="entry name" value="Mur ligase, C-terminal domain"/>
    <property type="match status" value="1"/>
</dbReference>
<dbReference type="InterPro" id="IPR013221">
    <property type="entry name" value="Mur_ligase_cen"/>
</dbReference>
<evidence type="ECO:0000256" key="3">
    <source>
        <dbReference type="ARBA" id="ARBA00022840"/>
    </source>
</evidence>
<organism evidence="7">
    <name type="scientific">uncultured bacterium Contig1761</name>
    <dbReference type="NCBI Taxonomy" id="1393505"/>
    <lineage>
        <taxon>Bacteria</taxon>
        <taxon>environmental samples</taxon>
    </lineage>
</organism>
<evidence type="ECO:0000313" key="7">
    <source>
        <dbReference type="EMBL" id="AHF24407.1"/>
    </source>
</evidence>
<accession>W0FNN9</accession>
<sequence>MNLSILLIIGTVIGCLLAGKCLIHYFQLESYQFPGYFRTLRRNLLKAVLPGFLMTVLLIATLLLTVLINPRITWIHYAADTIVLIAGGFLIGKATSEKNAKKAFVLTPRIKRFYAVALIDLTLILVLVSGGIDPAGGLKTTEDRIGIAFVIIFPALLPLWIALSGLLAWPIEKGISELYFRDAQRILISRKDLIRIGITGSWGKTSVKFILGTILEEKYHTLVTPASFNTPMGVTKVIRSKLEPGHRVFVAEMGARHVGDIKEMCRLVHPEIGILTSVGPQHLDTFKTLDRVIRTKYELIDALPADGRSFFADDRDICRKLYEKTTKEKTISGLDPAYDDVWAENITYSPEGSEFDLCRKGERTPCRSQLLGELNIRNILLCTSVAFGLGLTAEQIARGIEKIRPIEHRLQLIRNPGGMSVIDDAFNSNIRGARQAFQVLKVFPEKRIVVTPGMVELGEKEYEMNREFGEAMADCCDRAILVGKKRSQAISEGLRAGGFAENNIHVVSSLDEATALLRQIVTPGDTVLFENDLPDNYTE</sequence>
<dbReference type="PANTHER" id="PTHR43024:SF1">
    <property type="entry name" value="UDP-N-ACETYLMURAMOYL-TRIPEPTIDE--D-ALANYL-D-ALANINE LIGASE"/>
    <property type="match status" value="1"/>
</dbReference>
<feature type="transmembrane region" description="Helical" evidence="4">
    <location>
        <begin position="47"/>
        <end position="68"/>
    </location>
</feature>
<protein>
    <submittedName>
        <fullName evidence="7">UDP-N-acetylmuramyl pentapeptide synthase</fullName>
    </submittedName>
</protein>
<dbReference type="AlphaFoldDB" id="W0FNN9"/>
<dbReference type="SUPFAM" id="SSF53623">
    <property type="entry name" value="MurD-like peptide ligases, catalytic domain"/>
    <property type="match status" value="1"/>
</dbReference>
<feature type="domain" description="Mur ligase C-terminal" evidence="5">
    <location>
        <begin position="408"/>
        <end position="529"/>
    </location>
</feature>
<feature type="transmembrane region" description="Helical" evidence="4">
    <location>
        <begin position="6"/>
        <end position="26"/>
    </location>
</feature>
<proteinExistence type="predicted"/>
<keyword evidence="4" id="KW-0472">Membrane</keyword>
<dbReference type="InterPro" id="IPR051046">
    <property type="entry name" value="MurCDEF_CellWall_CoF430Synth"/>
</dbReference>